<dbReference type="InterPro" id="IPR018833">
    <property type="entry name" value="Rv2993c-like_N"/>
</dbReference>
<dbReference type="STRING" id="1848.SAMN05443637_102340"/>
<feature type="domain" description="Rv2993c-like N-terminal" evidence="2">
    <location>
        <begin position="1"/>
        <end position="66"/>
    </location>
</feature>
<dbReference type="EMBL" id="FRAP01000002">
    <property type="protein sequence ID" value="SHK08915.1"/>
    <property type="molecule type" value="Genomic_DNA"/>
</dbReference>
<dbReference type="InterPro" id="IPR011234">
    <property type="entry name" value="Fumarylacetoacetase-like_C"/>
</dbReference>
<dbReference type="SUPFAM" id="SSF56529">
    <property type="entry name" value="FAH"/>
    <property type="match status" value="1"/>
</dbReference>
<dbReference type="PANTHER" id="PTHR43211">
    <property type="entry name" value="FUMARYLACETOACETATE HYDROLASE"/>
    <property type="match status" value="1"/>
</dbReference>
<protein>
    <submittedName>
        <fullName evidence="3">2-keto-4-pentenoate hydratase/2-oxohepta-3-ene-1,7-dioic acid hydratase (Catechol pathway)</fullName>
    </submittedName>
</protein>
<dbReference type="InterPro" id="IPR036663">
    <property type="entry name" value="Fumarylacetoacetase_C_sf"/>
</dbReference>
<dbReference type="Pfam" id="PF10370">
    <property type="entry name" value="Rv2993c-like_N"/>
    <property type="match status" value="1"/>
</dbReference>
<dbReference type="Proteomes" id="UP000184363">
    <property type="component" value="Unassembled WGS sequence"/>
</dbReference>
<evidence type="ECO:0000259" key="2">
    <source>
        <dbReference type="Pfam" id="PF10370"/>
    </source>
</evidence>
<evidence type="ECO:0000259" key="1">
    <source>
        <dbReference type="Pfam" id="PF01557"/>
    </source>
</evidence>
<keyword evidence="4" id="KW-1185">Reference proteome</keyword>
<accession>A0A1M6PLV3</accession>
<proteinExistence type="predicted"/>
<gene>
    <name evidence="3" type="ORF">SAMN05443637_102340</name>
</gene>
<feature type="domain" description="Fumarylacetoacetase-like C-terminal" evidence="1">
    <location>
        <begin position="73"/>
        <end position="296"/>
    </location>
</feature>
<reference evidence="3 4" key="1">
    <citation type="submission" date="2016-11" db="EMBL/GenBank/DDBJ databases">
        <authorList>
            <person name="Jaros S."/>
            <person name="Januszkiewicz K."/>
            <person name="Wedrychowicz H."/>
        </authorList>
    </citation>
    <scope>NUCLEOTIDE SEQUENCE [LARGE SCALE GENOMIC DNA]</scope>
    <source>
        <strain evidence="3 4">DSM 43832</strain>
    </source>
</reference>
<evidence type="ECO:0000313" key="3">
    <source>
        <dbReference type="EMBL" id="SHK08915.1"/>
    </source>
</evidence>
<dbReference type="RefSeq" id="WP_073455455.1">
    <property type="nucleotide sequence ID" value="NZ_CALGVN010000036.1"/>
</dbReference>
<dbReference type="PANTHER" id="PTHR43211:SF1">
    <property type="entry name" value="BLL6422 PROTEIN"/>
    <property type="match status" value="1"/>
</dbReference>
<dbReference type="OrthoDB" id="2273115at2"/>
<dbReference type="Gene3D" id="3.90.850.10">
    <property type="entry name" value="Fumarylacetoacetase-like, C-terminal domain"/>
    <property type="match status" value="1"/>
</dbReference>
<evidence type="ECO:0000313" key="4">
    <source>
        <dbReference type="Proteomes" id="UP000184363"/>
    </source>
</evidence>
<sequence length="314" mass="33425">MKFVRFAAEPAPRVGVVDGDVVRVVDGVTDLLPLLRAGRQALHEAGAAALRAGEAVALADVVPLAPVAEPPTVRDFYAFEQHVRAGRAWRGLDMDPAWYELPVFYFSNPYAVLGSGPVPMTPGTECFDFELEVAAVLGGGGRDLTPQAAEELIAGYCVLNDWSGRDVQQREMTLSLGPVKGKDTATGLGPYLVTPDEIADLRVGNGYRLRMTCHVNGVEYARASWADVYWSFGEMIAYASRGTEVRPGDVIGSGTCGTGCILELSRTHGEDAYPWLRPGDEVVAAVEGLGALRNTVAVAVPVVPLRPSRAAVGS</sequence>
<dbReference type="Pfam" id="PF01557">
    <property type="entry name" value="FAA_hydrolase"/>
    <property type="match status" value="1"/>
</dbReference>
<name>A0A1M6PLV3_PSETH</name>
<organism evidence="3 4">
    <name type="scientific">Pseudonocardia thermophila</name>
    <dbReference type="NCBI Taxonomy" id="1848"/>
    <lineage>
        <taxon>Bacteria</taxon>
        <taxon>Bacillati</taxon>
        <taxon>Actinomycetota</taxon>
        <taxon>Actinomycetes</taxon>
        <taxon>Pseudonocardiales</taxon>
        <taxon>Pseudonocardiaceae</taxon>
        <taxon>Pseudonocardia</taxon>
    </lineage>
</organism>
<dbReference type="AlphaFoldDB" id="A0A1M6PLV3"/>
<dbReference type="GO" id="GO:0003824">
    <property type="term" value="F:catalytic activity"/>
    <property type="evidence" value="ECO:0007669"/>
    <property type="project" value="InterPro"/>
</dbReference>